<evidence type="ECO:0000313" key="3">
    <source>
        <dbReference type="EMBL" id="MBE9252853.1"/>
    </source>
</evidence>
<dbReference type="Proteomes" id="UP000658720">
    <property type="component" value="Unassembled WGS sequence"/>
</dbReference>
<sequence length="389" mass="43807">MYQLVIIGASPEGLAAAHSCVEQYPTARIALVTQGWERGWSGDRHGELAEENFWEQLRLLAAQTVDVVVGEGTFSQTPSGLLYQTQERTLEGESYLLTSGKVDEENFNRLSETPQRWALVGALPENLVLAQELTKQGHGVTILTRNSHLLPGEDPEMAALLQTYLTSLGIEFWFNCRNLISHYGQSNCTYGLQFNHGSEGASHHLTVDNLRSKGRSPRYENLLANLPELNDNASPRQNCYLTVNPNLQTAHGQIYACGDWLKGYRCPAIAQREAKYVVHRILGQDTTPINYGQIPFTVDLEPLWYRIGDPTALDYAQKIIRGFEPYSDHCDLRGMFKLALDSQDRIISAHWFGQRGQESMSLLLLAIAKGISWRELQPLPLWENCQTLY</sequence>
<dbReference type="InterPro" id="IPR016156">
    <property type="entry name" value="FAD/NAD-linked_Rdtase_dimer_sf"/>
</dbReference>
<dbReference type="InterPro" id="IPR050151">
    <property type="entry name" value="Class-I_Pyr_Nuc-Dis_Oxidored"/>
</dbReference>
<comment type="caution">
    <text evidence="3">The sequence shown here is derived from an EMBL/GenBank/DDBJ whole genome shotgun (WGS) entry which is preliminary data.</text>
</comment>
<organism evidence="3 4">
    <name type="scientific">Synechocystis salina LEGE 00031</name>
    <dbReference type="NCBI Taxonomy" id="1828736"/>
    <lineage>
        <taxon>Bacteria</taxon>
        <taxon>Bacillati</taxon>
        <taxon>Cyanobacteriota</taxon>
        <taxon>Cyanophyceae</taxon>
        <taxon>Synechococcales</taxon>
        <taxon>Merismopediaceae</taxon>
        <taxon>Synechocystis</taxon>
    </lineage>
</organism>
<dbReference type="InterPro" id="IPR036188">
    <property type="entry name" value="FAD/NAD-bd_sf"/>
</dbReference>
<reference evidence="3 4" key="1">
    <citation type="submission" date="2020-10" db="EMBL/GenBank/DDBJ databases">
        <authorList>
            <person name="Castelo-Branco R."/>
            <person name="Eusebio N."/>
            <person name="Adriana R."/>
            <person name="Vieira A."/>
            <person name="Brugerolle De Fraissinette N."/>
            <person name="Rezende De Castro R."/>
            <person name="Schneider M.P."/>
            <person name="Vasconcelos V."/>
            <person name="Leao P.N."/>
        </authorList>
    </citation>
    <scope>NUCLEOTIDE SEQUENCE [LARGE SCALE GENOMIC DNA]</scope>
    <source>
        <strain evidence="3 4">LEGE 00031</strain>
    </source>
</reference>
<evidence type="ECO:0000259" key="2">
    <source>
        <dbReference type="Pfam" id="PF00070"/>
    </source>
</evidence>
<name>A0ABR9VNC3_9SYNC</name>
<evidence type="ECO:0000313" key="4">
    <source>
        <dbReference type="Proteomes" id="UP000658720"/>
    </source>
</evidence>
<dbReference type="PANTHER" id="PTHR22912:SF151">
    <property type="entry name" value="DIHYDROLIPOYL DEHYDROGENASE, MITOCHONDRIAL"/>
    <property type="match status" value="1"/>
</dbReference>
<dbReference type="SUPFAM" id="SSF55424">
    <property type="entry name" value="FAD/NAD-linked reductases, dimerisation (C-terminal) domain"/>
    <property type="match status" value="1"/>
</dbReference>
<evidence type="ECO:0000256" key="1">
    <source>
        <dbReference type="ARBA" id="ARBA00007532"/>
    </source>
</evidence>
<proteinExistence type="inferred from homology"/>
<accession>A0ABR9VNC3</accession>
<dbReference type="SUPFAM" id="SSF51905">
    <property type="entry name" value="FAD/NAD(P)-binding domain"/>
    <property type="match status" value="2"/>
</dbReference>
<dbReference type="Pfam" id="PF00070">
    <property type="entry name" value="Pyr_redox"/>
    <property type="match status" value="1"/>
</dbReference>
<keyword evidence="4" id="KW-1185">Reference proteome</keyword>
<dbReference type="EMBL" id="JADEVV010000006">
    <property type="protein sequence ID" value="MBE9252853.1"/>
    <property type="molecule type" value="Genomic_DNA"/>
</dbReference>
<protein>
    <submittedName>
        <fullName evidence="3">NAD(P)/FAD-dependent oxidoreductase</fullName>
    </submittedName>
</protein>
<comment type="similarity">
    <text evidence="1">Belongs to the class-I pyridine nucleotide-disulfide oxidoreductase family.</text>
</comment>
<feature type="domain" description="Pyridine nucleotide-disulphide oxidoreductase N-terminal" evidence="2">
    <location>
        <begin position="116"/>
        <end position="186"/>
    </location>
</feature>
<dbReference type="RefSeq" id="WP_194018879.1">
    <property type="nucleotide sequence ID" value="NZ_JADEVV010000006.1"/>
</dbReference>
<dbReference type="InterPro" id="IPR039648">
    <property type="entry name" value="DHPH_N"/>
</dbReference>
<dbReference type="PANTHER" id="PTHR22912">
    <property type="entry name" value="DISULFIDE OXIDOREDUCTASE"/>
    <property type="match status" value="1"/>
</dbReference>
<gene>
    <name evidence="3" type="ORF">IQ217_03070</name>
</gene>
<dbReference type="Gene3D" id="3.50.50.60">
    <property type="entry name" value="FAD/NAD(P)-binding domain"/>
    <property type="match status" value="1"/>
</dbReference>